<keyword evidence="5 6" id="KW-0472">Membrane</keyword>
<dbReference type="OrthoDB" id="5348519at2"/>
<evidence type="ECO:0000259" key="7">
    <source>
        <dbReference type="Pfam" id="PF02687"/>
    </source>
</evidence>
<dbReference type="GO" id="GO:0051301">
    <property type="term" value="P:cell division"/>
    <property type="evidence" value="ECO:0007669"/>
    <property type="project" value="InterPro"/>
</dbReference>
<evidence type="ECO:0000256" key="6">
    <source>
        <dbReference type="SAM" id="Phobius"/>
    </source>
</evidence>
<name>A0A7M1LGE2_9BACT</name>
<dbReference type="AlphaFoldDB" id="A0A7M1LGE2"/>
<feature type="transmembrane region" description="Helical" evidence="6">
    <location>
        <begin position="191"/>
        <end position="214"/>
    </location>
</feature>
<evidence type="ECO:0000256" key="4">
    <source>
        <dbReference type="ARBA" id="ARBA00022989"/>
    </source>
</evidence>
<dbReference type="PANTHER" id="PTHR47755:SF1">
    <property type="entry name" value="CELL DIVISION PROTEIN FTSX"/>
    <property type="match status" value="1"/>
</dbReference>
<dbReference type="RefSeq" id="WP_025802943.1">
    <property type="nucleotide sequence ID" value="NZ_CP053842.1"/>
</dbReference>
<keyword evidence="3 6" id="KW-0812">Transmembrane</keyword>
<dbReference type="PANTHER" id="PTHR47755">
    <property type="entry name" value="CELL DIVISION PROTEIN FTSX"/>
    <property type="match status" value="1"/>
</dbReference>
<keyword evidence="2" id="KW-1003">Cell membrane</keyword>
<dbReference type="EMBL" id="CP063078">
    <property type="protein sequence ID" value="QOQ87381.1"/>
    <property type="molecule type" value="Genomic_DNA"/>
</dbReference>
<reference evidence="8 9" key="1">
    <citation type="submission" date="2020-10" db="EMBL/GenBank/DDBJ databases">
        <title>Campylobacter and Helicobacter PacBio genomes.</title>
        <authorList>
            <person name="Lane C."/>
        </authorList>
    </citation>
    <scope>NUCLEOTIDE SEQUENCE [LARGE SCALE GENOMIC DNA]</scope>
    <source>
        <strain evidence="8 9">2016D-0077</strain>
    </source>
</reference>
<feature type="transmembrane region" description="Helical" evidence="6">
    <location>
        <begin position="240"/>
        <end position="262"/>
    </location>
</feature>
<sequence>MKGFKTHFGVIISLVALLFSVQFVIFTSNLVDKYEDLMKSEYNIIAVAKGDLNATSIKDIENVTKIDPSDMLNTLDGKISKNSLEKLKTTLPNFYSITLNIFPDKAKLDEISAKLMKIDGVSRVEVFAKAHSSIYKILLLIKNIVMLFSALIIVLGVMLMFKQMRIWLFEHKKRVEIMTLFGAPYLIKSFILYKMAVIDSVISALIVTVIYAYLPNLANFRAIFDLIQVVPNTINLPYDALFLLGLSLLISVLTVSIVMLSIKEGR</sequence>
<feature type="domain" description="ABC3 transporter permease C-terminal" evidence="7">
    <location>
        <begin position="146"/>
        <end position="258"/>
    </location>
</feature>
<evidence type="ECO:0000256" key="1">
    <source>
        <dbReference type="ARBA" id="ARBA00004651"/>
    </source>
</evidence>
<evidence type="ECO:0000313" key="8">
    <source>
        <dbReference type="EMBL" id="QOQ87381.1"/>
    </source>
</evidence>
<evidence type="ECO:0000256" key="5">
    <source>
        <dbReference type="ARBA" id="ARBA00023136"/>
    </source>
</evidence>
<dbReference type="Pfam" id="PF02687">
    <property type="entry name" value="FtsX"/>
    <property type="match status" value="1"/>
</dbReference>
<accession>A0A7M1LGE2</accession>
<dbReference type="GO" id="GO:0005886">
    <property type="term" value="C:plasma membrane"/>
    <property type="evidence" value="ECO:0007669"/>
    <property type="project" value="UniProtKB-SubCell"/>
</dbReference>
<feature type="transmembrane region" description="Helical" evidence="6">
    <location>
        <begin position="7"/>
        <end position="31"/>
    </location>
</feature>
<evidence type="ECO:0000313" key="9">
    <source>
        <dbReference type="Proteomes" id="UP000594749"/>
    </source>
</evidence>
<keyword evidence="9" id="KW-1185">Reference proteome</keyword>
<feature type="transmembrane region" description="Helical" evidence="6">
    <location>
        <begin position="137"/>
        <end position="161"/>
    </location>
</feature>
<dbReference type="GO" id="GO:0032153">
    <property type="term" value="C:cell division site"/>
    <property type="evidence" value="ECO:0007669"/>
    <property type="project" value="TreeGrafter"/>
</dbReference>
<dbReference type="InterPro" id="IPR003838">
    <property type="entry name" value="ABC3_permease_C"/>
</dbReference>
<keyword evidence="4 6" id="KW-1133">Transmembrane helix</keyword>
<organism evidence="8 9">
    <name type="scientific">Campylobacter corcagiensis</name>
    <dbReference type="NCBI Taxonomy" id="1448857"/>
    <lineage>
        <taxon>Bacteria</taxon>
        <taxon>Pseudomonadati</taxon>
        <taxon>Campylobacterota</taxon>
        <taxon>Epsilonproteobacteria</taxon>
        <taxon>Campylobacterales</taxon>
        <taxon>Campylobacteraceae</taxon>
        <taxon>Campylobacter</taxon>
    </lineage>
</organism>
<evidence type="ECO:0000256" key="3">
    <source>
        <dbReference type="ARBA" id="ARBA00022692"/>
    </source>
</evidence>
<evidence type="ECO:0000256" key="2">
    <source>
        <dbReference type="ARBA" id="ARBA00022475"/>
    </source>
</evidence>
<gene>
    <name evidence="8" type="ORF">IMC76_00755</name>
</gene>
<dbReference type="InterPro" id="IPR004513">
    <property type="entry name" value="FtsX"/>
</dbReference>
<dbReference type="Proteomes" id="UP000594749">
    <property type="component" value="Chromosome"/>
</dbReference>
<comment type="subcellular location">
    <subcellularLocation>
        <location evidence="1">Cell membrane</location>
        <topology evidence="1">Multi-pass membrane protein</topology>
    </subcellularLocation>
</comment>
<protein>
    <recommendedName>
        <fullName evidence="7">ABC3 transporter permease C-terminal domain-containing protein</fullName>
    </recommendedName>
</protein>
<proteinExistence type="predicted"/>